<dbReference type="OrthoDB" id="48766at2"/>
<evidence type="ECO:0000313" key="2">
    <source>
        <dbReference type="EMBL" id="QBP42519.1"/>
    </source>
</evidence>
<keyword evidence="3" id="KW-1185">Reference proteome</keyword>
<dbReference type="Proteomes" id="UP000294292">
    <property type="component" value="Chromosome"/>
</dbReference>
<name>A0A4P7A276_9BACL</name>
<dbReference type="KEGG" id="panc:E2636_15795"/>
<dbReference type="EMBL" id="CP038015">
    <property type="protein sequence ID" value="QBP42519.1"/>
    <property type="molecule type" value="Genomic_DNA"/>
</dbReference>
<evidence type="ECO:0000259" key="1">
    <source>
        <dbReference type="Pfam" id="PF07872"/>
    </source>
</evidence>
<gene>
    <name evidence="2" type="ORF">E2636_15795</name>
</gene>
<proteinExistence type="predicted"/>
<dbReference type="RefSeq" id="WP_134211067.1">
    <property type="nucleotide sequence ID" value="NZ_CP038015.1"/>
</dbReference>
<protein>
    <submittedName>
        <fullName evidence="2">DUF1659 domain-containing protein</fullName>
    </submittedName>
</protein>
<accession>A0A4P7A276</accession>
<reference evidence="2 3" key="1">
    <citation type="submission" date="2019-03" db="EMBL/GenBank/DDBJ databases">
        <title>Complete genome sequence of Paenisporosarcina antarctica CGMCC 1.6503T.</title>
        <authorList>
            <person name="Rong J.-C."/>
            <person name="Chi N.-Y."/>
            <person name="Zhang Q.-F."/>
        </authorList>
    </citation>
    <scope>NUCLEOTIDE SEQUENCE [LARGE SCALE GENOMIC DNA]</scope>
    <source>
        <strain evidence="2 3">CGMCC 1.6503</strain>
    </source>
</reference>
<organism evidence="2 3">
    <name type="scientific">Paenisporosarcina antarctica</name>
    <dbReference type="NCBI Taxonomy" id="417367"/>
    <lineage>
        <taxon>Bacteria</taxon>
        <taxon>Bacillati</taxon>
        <taxon>Bacillota</taxon>
        <taxon>Bacilli</taxon>
        <taxon>Bacillales</taxon>
        <taxon>Caryophanaceae</taxon>
        <taxon>Paenisporosarcina</taxon>
    </lineage>
</organism>
<sequence length="72" mass="7761">MAIIDFKQAVVRLTFETGYTLDGKVIKKSSSYRNVNQAATADQLGDVVGILSGFSSRPLLAAEKIETGNIQN</sequence>
<dbReference type="AlphaFoldDB" id="A0A4P7A276"/>
<dbReference type="Pfam" id="PF07872">
    <property type="entry name" value="DUF1659"/>
    <property type="match status" value="1"/>
</dbReference>
<feature type="domain" description="DUF1659" evidence="1">
    <location>
        <begin position="4"/>
        <end position="72"/>
    </location>
</feature>
<evidence type="ECO:0000313" key="3">
    <source>
        <dbReference type="Proteomes" id="UP000294292"/>
    </source>
</evidence>
<dbReference type="InterPro" id="IPR012454">
    <property type="entry name" value="DUF1659"/>
</dbReference>